<accession>A0ABD3RP17</accession>
<proteinExistence type="predicted"/>
<protein>
    <submittedName>
        <fullName evidence="2">Uncharacterized protein</fullName>
    </submittedName>
</protein>
<gene>
    <name evidence="2" type="ORF">ACJIZ3_015707</name>
</gene>
<feature type="region of interest" description="Disordered" evidence="1">
    <location>
        <begin position="47"/>
        <end position="81"/>
    </location>
</feature>
<feature type="compositionally biased region" description="Low complexity" evidence="1">
    <location>
        <begin position="55"/>
        <end position="71"/>
    </location>
</feature>
<organism evidence="2 3">
    <name type="scientific">Penstemon smallii</name>
    <dbReference type="NCBI Taxonomy" id="265156"/>
    <lineage>
        <taxon>Eukaryota</taxon>
        <taxon>Viridiplantae</taxon>
        <taxon>Streptophyta</taxon>
        <taxon>Embryophyta</taxon>
        <taxon>Tracheophyta</taxon>
        <taxon>Spermatophyta</taxon>
        <taxon>Magnoliopsida</taxon>
        <taxon>eudicotyledons</taxon>
        <taxon>Gunneridae</taxon>
        <taxon>Pentapetalae</taxon>
        <taxon>asterids</taxon>
        <taxon>lamiids</taxon>
        <taxon>Lamiales</taxon>
        <taxon>Plantaginaceae</taxon>
        <taxon>Cheloneae</taxon>
        <taxon>Penstemon</taxon>
    </lineage>
</organism>
<evidence type="ECO:0000313" key="3">
    <source>
        <dbReference type="Proteomes" id="UP001634393"/>
    </source>
</evidence>
<sequence length="219" mass="24070">MDRKKRNSKPPVDEPKFAVDRRYSSIRSNFPAVPVKIEEDVIVINGIPVPKSGKRGSASGSRPISTSSSLSGGSGSGSDNSKFKSEVLRLWESFRTFPSDNLLIDYYELSGPSPLSYGPIMTGSITQFKAETPLLFSPSMRSPVPAATIHVKPISTALSKSDWSPEDDGIQVISPSIVSTEKRISSKEDVDDRIDKVLYEKNNSSRKRLPVFEEICSDE</sequence>
<evidence type="ECO:0000256" key="1">
    <source>
        <dbReference type="SAM" id="MobiDB-lite"/>
    </source>
</evidence>
<dbReference type="Proteomes" id="UP001634393">
    <property type="component" value="Unassembled WGS sequence"/>
</dbReference>
<reference evidence="2 3" key="1">
    <citation type="submission" date="2024-12" db="EMBL/GenBank/DDBJ databases">
        <title>The unique morphological basis and parallel evolutionary history of personate flowers in Penstemon.</title>
        <authorList>
            <person name="Depatie T.H."/>
            <person name="Wessinger C.A."/>
        </authorList>
    </citation>
    <scope>NUCLEOTIDE SEQUENCE [LARGE SCALE GENOMIC DNA]</scope>
    <source>
        <strain evidence="2">WTNN_2</strain>
        <tissue evidence="2">Leaf</tissue>
    </source>
</reference>
<comment type="caution">
    <text evidence="2">The sequence shown here is derived from an EMBL/GenBank/DDBJ whole genome shotgun (WGS) entry which is preliminary data.</text>
</comment>
<dbReference type="AlphaFoldDB" id="A0ABD3RP17"/>
<evidence type="ECO:0000313" key="2">
    <source>
        <dbReference type="EMBL" id="KAL3814439.1"/>
    </source>
</evidence>
<dbReference type="EMBL" id="JBJXBP010000008">
    <property type="protein sequence ID" value="KAL3814439.1"/>
    <property type="molecule type" value="Genomic_DNA"/>
</dbReference>
<name>A0ABD3RP17_9LAMI</name>
<keyword evidence="3" id="KW-1185">Reference proteome</keyword>